<dbReference type="AlphaFoldDB" id="A0A017SW94"/>
<organism evidence="2 3">
    <name type="scientific">Chondromyces apiculatus DSM 436</name>
    <dbReference type="NCBI Taxonomy" id="1192034"/>
    <lineage>
        <taxon>Bacteria</taxon>
        <taxon>Pseudomonadati</taxon>
        <taxon>Myxococcota</taxon>
        <taxon>Polyangia</taxon>
        <taxon>Polyangiales</taxon>
        <taxon>Polyangiaceae</taxon>
        <taxon>Chondromyces</taxon>
    </lineage>
</organism>
<sequence>MAIMRSDKTVLDLLNELIELEYEAIEAYEAAVGRVAESRDRARIEGFLEDHVRQVSELCALVRQLGGEPAGASDLKQMLKRGKVVIVALFGDRKVLEAMKVNEAESERLHARIAARPHLPQPVRTVMRRHLATEHRHHTWIVDRLDARASQLRL</sequence>
<dbReference type="OrthoDB" id="5395623at2"/>
<dbReference type="CDD" id="cd00657">
    <property type="entry name" value="Ferritin_like"/>
    <property type="match status" value="1"/>
</dbReference>
<evidence type="ECO:0000313" key="3">
    <source>
        <dbReference type="Proteomes" id="UP000019678"/>
    </source>
</evidence>
<feature type="domain" description="DUF2383" evidence="1">
    <location>
        <begin position="10"/>
        <end position="104"/>
    </location>
</feature>
<dbReference type="InterPro" id="IPR019052">
    <property type="entry name" value="DUF2383"/>
</dbReference>
<dbReference type="InterPro" id="IPR012347">
    <property type="entry name" value="Ferritin-like"/>
</dbReference>
<dbReference type="RefSeq" id="WP_052376657.1">
    <property type="nucleotide sequence ID" value="NZ_ASRX01000085.1"/>
</dbReference>
<proteinExistence type="predicted"/>
<gene>
    <name evidence="2" type="ORF">CAP_8497</name>
</gene>
<name>A0A017SW94_9BACT</name>
<comment type="caution">
    <text evidence="2">The sequence shown here is derived from an EMBL/GenBank/DDBJ whole genome shotgun (WGS) entry which is preliminary data.</text>
</comment>
<keyword evidence="3" id="KW-1185">Reference proteome</keyword>
<dbReference type="SUPFAM" id="SSF47240">
    <property type="entry name" value="Ferritin-like"/>
    <property type="match status" value="1"/>
</dbReference>
<evidence type="ECO:0000259" key="1">
    <source>
        <dbReference type="Pfam" id="PF09537"/>
    </source>
</evidence>
<dbReference type="STRING" id="1192034.CAP_8497"/>
<dbReference type="InterPro" id="IPR009078">
    <property type="entry name" value="Ferritin-like_SF"/>
</dbReference>
<accession>A0A017SW94</accession>
<dbReference type="eggNOG" id="COG1633">
    <property type="taxonomic scope" value="Bacteria"/>
</dbReference>
<dbReference type="Proteomes" id="UP000019678">
    <property type="component" value="Unassembled WGS sequence"/>
</dbReference>
<dbReference type="Gene3D" id="1.20.1260.10">
    <property type="match status" value="1"/>
</dbReference>
<dbReference type="EMBL" id="ASRX01000085">
    <property type="protein sequence ID" value="EYF01244.1"/>
    <property type="molecule type" value="Genomic_DNA"/>
</dbReference>
<protein>
    <recommendedName>
        <fullName evidence="1">DUF2383 domain-containing protein</fullName>
    </recommendedName>
</protein>
<reference evidence="2 3" key="1">
    <citation type="submission" date="2013-05" db="EMBL/GenBank/DDBJ databases">
        <title>Genome assembly of Chondromyces apiculatus DSM 436.</title>
        <authorList>
            <person name="Sharma G."/>
            <person name="Khatri I."/>
            <person name="Kaur C."/>
            <person name="Mayilraj S."/>
            <person name="Subramanian S."/>
        </authorList>
    </citation>
    <scope>NUCLEOTIDE SEQUENCE [LARGE SCALE GENOMIC DNA]</scope>
    <source>
        <strain evidence="2 3">DSM 436</strain>
    </source>
</reference>
<dbReference type="Pfam" id="PF09537">
    <property type="entry name" value="DUF2383"/>
    <property type="match status" value="1"/>
</dbReference>
<evidence type="ECO:0000313" key="2">
    <source>
        <dbReference type="EMBL" id="EYF01244.1"/>
    </source>
</evidence>